<dbReference type="PANTHER" id="PTHR35175">
    <property type="entry name" value="DUF1289 DOMAIN-CONTAINING PROTEIN"/>
    <property type="match status" value="1"/>
</dbReference>
<dbReference type="PANTHER" id="PTHR35175:SF2">
    <property type="entry name" value="DUF1289 DOMAIN-CONTAINING PROTEIN"/>
    <property type="match status" value="1"/>
</dbReference>
<name>A0A7W2TXR0_9GAMM</name>
<dbReference type="EMBL" id="JACFXU010000015">
    <property type="protein sequence ID" value="MBA6413744.1"/>
    <property type="molecule type" value="Genomic_DNA"/>
</dbReference>
<evidence type="ECO:0000313" key="1">
    <source>
        <dbReference type="EMBL" id="MBA6413744.1"/>
    </source>
</evidence>
<reference evidence="1 2" key="1">
    <citation type="submission" date="2020-07" db="EMBL/GenBank/DDBJ databases">
        <title>Halieaceae bacterium, F7430, whole genome shotgun sequencing project.</title>
        <authorList>
            <person name="Jiang S."/>
            <person name="Liu Z.W."/>
            <person name="Du Z.J."/>
        </authorList>
    </citation>
    <scope>NUCLEOTIDE SEQUENCE [LARGE SCALE GENOMIC DNA]</scope>
    <source>
        <strain evidence="1 2">F7430</strain>
    </source>
</reference>
<organism evidence="1 2">
    <name type="scientific">Sediminihaliea albiluteola</name>
    <dbReference type="NCBI Taxonomy" id="2758564"/>
    <lineage>
        <taxon>Bacteria</taxon>
        <taxon>Pseudomonadati</taxon>
        <taxon>Pseudomonadota</taxon>
        <taxon>Gammaproteobacteria</taxon>
        <taxon>Cellvibrionales</taxon>
        <taxon>Halieaceae</taxon>
        <taxon>Sediminihaliea</taxon>
    </lineage>
</organism>
<dbReference type="Proteomes" id="UP000539350">
    <property type="component" value="Unassembled WGS sequence"/>
</dbReference>
<comment type="caution">
    <text evidence="1">The sequence shown here is derived from an EMBL/GenBank/DDBJ whole genome shotgun (WGS) entry which is preliminary data.</text>
</comment>
<evidence type="ECO:0000313" key="2">
    <source>
        <dbReference type="Proteomes" id="UP000539350"/>
    </source>
</evidence>
<proteinExistence type="predicted"/>
<dbReference type="AlphaFoldDB" id="A0A7W2TXR0"/>
<dbReference type="Pfam" id="PF06945">
    <property type="entry name" value="DUF1289"/>
    <property type="match status" value="1"/>
</dbReference>
<sequence>MSESEPKSPCISVCVLNAEDVCLGCYRSAEEITDWFMASAEDKRAIIERARQRMLKDKPVRLS</sequence>
<dbReference type="RefSeq" id="WP_182173677.1">
    <property type="nucleotide sequence ID" value="NZ_JACFXU010000015.1"/>
</dbReference>
<accession>A0A7W2TXR0</accession>
<keyword evidence="2" id="KW-1185">Reference proteome</keyword>
<protein>
    <submittedName>
        <fullName evidence="1">DUF1289 domain-containing protein</fullName>
    </submittedName>
</protein>
<dbReference type="InterPro" id="IPR010710">
    <property type="entry name" value="DUF1289"/>
</dbReference>
<gene>
    <name evidence="1" type="ORF">H2508_11550</name>
</gene>